<organism evidence="3 4">
    <name type="scientific">Oryza meyeriana var. granulata</name>
    <dbReference type="NCBI Taxonomy" id="110450"/>
    <lineage>
        <taxon>Eukaryota</taxon>
        <taxon>Viridiplantae</taxon>
        <taxon>Streptophyta</taxon>
        <taxon>Embryophyta</taxon>
        <taxon>Tracheophyta</taxon>
        <taxon>Spermatophyta</taxon>
        <taxon>Magnoliopsida</taxon>
        <taxon>Liliopsida</taxon>
        <taxon>Poales</taxon>
        <taxon>Poaceae</taxon>
        <taxon>BOP clade</taxon>
        <taxon>Oryzoideae</taxon>
        <taxon>Oryzeae</taxon>
        <taxon>Oryzinae</taxon>
        <taxon>Oryza</taxon>
        <taxon>Oryza meyeriana</taxon>
    </lineage>
</organism>
<dbReference type="Proteomes" id="UP000479710">
    <property type="component" value="Unassembled WGS sequence"/>
</dbReference>
<feature type="signal peptide" evidence="2">
    <location>
        <begin position="1"/>
        <end position="36"/>
    </location>
</feature>
<feature type="region of interest" description="Disordered" evidence="1">
    <location>
        <begin position="36"/>
        <end position="56"/>
    </location>
</feature>
<evidence type="ECO:0000313" key="4">
    <source>
        <dbReference type="Proteomes" id="UP000479710"/>
    </source>
</evidence>
<keyword evidence="2" id="KW-0732">Signal</keyword>
<evidence type="ECO:0000313" key="3">
    <source>
        <dbReference type="EMBL" id="KAF0928924.1"/>
    </source>
</evidence>
<dbReference type="AlphaFoldDB" id="A0A6G1EWA8"/>
<gene>
    <name evidence="3" type="ORF">E2562_010771</name>
</gene>
<name>A0A6G1EWA8_9ORYZ</name>
<proteinExistence type="predicted"/>
<sequence length="80" mass="8543">MKPRPLANGGLHALSPSPTWFLSLFLLSLLPNPTSSTPPVLRKEAPATSPPAPLVDRLPLSGAGRLVGTMLDFIMMPTRK</sequence>
<evidence type="ECO:0000256" key="1">
    <source>
        <dbReference type="SAM" id="MobiDB-lite"/>
    </source>
</evidence>
<accession>A0A6G1EWA8</accession>
<protein>
    <submittedName>
        <fullName evidence="3">Uncharacterized protein</fullName>
    </submittedName>
</protein>
<evidence type="ECO:0000256" key="2">
    <source>
        <dbReference type="SAM" id="SignalP"/>
    </source>
</evidence>
<reference evidence="3 4" key="1">
    <citation type="submission" date="2019-11" db="EMBL/GenBank/DDBJ databases">
        <title>Whole genome sequence of Oryza granulata.</title>
        <authorList>
            <person name="Li W."/>
        </authorList>
    </citation>
    <scope>NUCLEOTIDE SEQUENCE [LARGE SCALE GENOMIC DNA]</scope>
    <source>
        <strain evidence="4">cv. Menghai</strain>
        <tissue evidence="3">Leaf</tissue>
    </source>
</reference>
<feature type="chain" id="PRO_5026114694" evidence="2">
    <location>
        <begin position="37"/>
        <end position="80"/>
    </location>
</feature>
<dbReference type="EMBL" id="SPHZ02000002">
    <property type="protein sequence ID" value="KAF0928924.1"/>
    <property type="molecule type" value="Genomic_DNA"/>
</dbReference>
<keyword evidence="4" id="KW-1185">Reference proteome</keyword>
<comment type="caution">
    <text evidence="3">The sequence shown here is derived from an EMBL/GenBank/DDBJ whole genome shotgun (WGS) entry which is preliminary data.</text>
</comment>